<dbReference type="Gene3D" id="3.30.2160.10">
    <property type="entry name" value="Hect, E3 ligase catalytic domain"/>
    <property type="match status" value="1"/>
</dbReference>
<accession>A0ABQ7I2M5</accession>
<dbReference type="InterPro" id="IPR035983">
    <property type="entry name" value="Hect_E3_ubiquitin_ligase"/>
</dbReference>
<evidence type="ECO:0000256" key="5">
    <source>
        <dbReference type="ARBA" id="ARBA00022786"/>
    </source>
</evidence>
<feature type="active site" description="Glycyl thioester intermediate" evidence="6">
    <location>
        <position position="935"/>
    </location>
</feature>
<gene>
    <name evidence="9" type="primary">smurf2_4</name>
    <name evidence="9" type="ORF">TCON_0184</name>
</gene>
<dbReference type="Pfam" id="PF00632">
    <property type="entry name" value="HECT"/>
    <property type="match status" value="1"/>
</dbReference>
<evidence type="ECO:0000313" key="10">
    <source>
        <dbReference type="Proteomes" id="UP001516464"/>
    </source>
</evidence>
<keyword evidence="4" id="KW-0808">Transferase</keyword>
<dbReference type="SMART" id="SM00119">
    <property type="entry name" value="HECTc"/>
    <property type="match status" value="1"/>
</dbReference>
<dbReference type="Gene3D" id="3.30.2410.10">
    <property type="entry name" value="Hect, E3 ligase catalytic domain"/>
    <property type="match status" value="1"/>
</dbReference>
<evidence type="ECO:0000256" key="4">
    <source>
        <dbReference type="ARBA" id="ARBA00022679"/>
    </source>
</evidence>
<dbReference type="InterPro" id="IPR050409">
    <property type="entry name" value="E3_ubiq-protein_ligase"/>
</dbReference>
<dbReference type="PANTHER" id="PTHR11254">
    <property type="entry name" value="HECT DOMAIN UBIQUITIN-PROTEIN LIGASE"/>
    <property type="match status" value="1"/>
</dbReference>
<dbReference type="EC" id="2.3.2.26" evidence="3"/>
<comment type="caution">
    <text evidence="9">The sequence shown here is derived from an EMBL/GenBank/DDBJ whole genome shotgun (WGS) entry which is preliminary data.</text>
</comment>
<dbReference type="PROSITE" id="PS50237">
    <property type="entry name" value="HECT"/>
    <property type="match status" value="1"/>
</dbReference>
<evidence type="ECO:0000256" key="6">
    <source>
        <dbReference type="PROSITE-ProRule" id="PRU00104"/>
    </source>
</evidence>
<dbReference type="Gene3D" id="3.90.1750.10">
    <property type="entry name" value="Hect, E3 ligase catalytic domains"/>
    <property type="match status" value="1"/>
</dbReference>
<keyword evidence="7" id="KW-0732">Signal</keyword>
<keyword evidence="10" id="KW-1185">Reference proteome</keyword>
<dbReference type="EMBL" id="SBIQ01000006">
    <property type="protein sequence ID" value="KAF7684639.1"/>
    <property type="molecule type" value="Genomic_DNA"/>
</dbReference>
<feature type="domain" description="HECT" evidence="8">
    <location>
        <begin position="623"/>
        <end position="969"/>
    </location>
</feature>
<comment type="pathway">
    <text evidence="2">Protein modification; protein ubiquitination.</text>
</comment>
<comment type="catalytic activity">
    <reaction evidence="1">
        <text>S-ubiquitinyl-[E2 ubiquitin-conjugating enzyme]-L-cysteine + [acceptor protein]-L-lysine = [E2 ubiquitin-conjugating enzyme]-L-cysteine + N(6)-ubiquitinyl-[acceptor protein]-L-lysine.</text>
        <dbReference type="EC" id="2.3.2.26"/>
    </reaction>
</comment>
<reference evidence="9 10" key="1">
    <citation type="submission" date="2019-01" db="EMBL/GenBank/DDBJ databases">
        <title>Genomes sequencing and comparative genomics of infectious freshwater microsporidia, Cucumispora dikerogammari and Thelohania contejeani.</title>
        <authorList>
            <person name="Cormier A."/>
            <person name="Giraud I."/>
            <person name="Wattier R."/>
            <person name="Teixeira M."/>
            <person name="Grandjean F."/>
            <person name="Rigaud T."/>
            <person name="Cordaux R."/>
        </authorList>
    </citation>
    <scope>NUCLEOTIDE SEQUENCE [LARGE SCALE GENOMIC DNA]</scope>
    <source>
        <strain evidence="9">T1</strain>
        <tissue evidence="9">Spores</tissue>
    </source>
</reference>
<evidence type="ECO:0000259" key="8">
    <source>
        <dbReference type="PROSITE" id="PS50237"/>
    </source>
</evidence>
<evidence type="ECO:0000256" key="3">
    <source>
        <dbReference type="ARBA" id="ARBA00012485"/>
    </source>
</evidence>
<evidence type="ECO:0000256" key="2">
    <source>
        <dbReference type="ARBA" id="ARBA00004906"/>
    </source>
</evidence>
<organism evidence="9 10">
    <name type="scientific">Astathelohania contejeani</name>
    <dbReference type="NCBI Taxonomy" id="164912"/>
    <lineage>
        <taxon>Eukaryota</taxon>
        <taxon>Fungi</taxon>
        <taxon>Fungi incertae sedis</taxon>
        <taxon>Microsporidia</taxon>
        <taxon>Astathelohaniidae</taxon>
        <taxon>Astathelohania</taxon>
    </lineage>
</organism>
<protein>
    <recommendedName>
        <fullName evidence="3">HECT-type E3 ubiquitin transferase</fullName>
        <ecNumber evidence="3">2.3.2.26</ecNumber>
    </recommendedName>
</protein>
<dbReference type="SUPFAM" id="SSF56204">
    <property type="entry name" value="Hect, E3 ligase catalytic domain"/>
    <property type="match status" value="1"/>
</dbReference>
<dbReference type="InterPro" id="IPR000569">
    <property type="entry name" value="HECT_dom"/>
</dbReference>
<feature type="chain" id="PRO_5045828219" description="HECT-type E3 ubiquitin transferase" evidence="7">
    <location>
        <begin position="17"/>
        <end position="969"/>
    </location>
</feature>
<feature type="signal peptide" evidence="7">
    <location>
        <begin position="1"/>
        <end position="16"/>
    </location>
</feature>
<evidence type="ECO:0000313" key="9">
    <source>
        <dbReference type="EMBL" id="KAF7684639.1"/>
    </source>
</evidence>
<evidence type="ECO:0000256" key="1">
    <source>
        <dbReference type="ARBA" id="ARBA00000885"/>
    </source>
</evidence>
<name>A0ABQ7I2M5_9MICR</name>
<proteinExistence type="predicted"/>
<evidence type="ECO:0000256" key="7">
    <source>
        <dbReference type="SAM" id="SignalP"/>
    </source>
</evidence>
<dbReference type="Proteomes" id="UP001516464">
    <property type="component" value="Unassembled WGS sequence"/>
</dbReference>
<dbReference type="PANTHER" id="PTHR11254:SF429">
    <property type="entry name" value="E3 UBIQUITIN-PROTEIN LIGASE SU(DX)"/>
    <property type="match status" value="1"/>
</dbReference>
<keyword evidence="5 6" id="KW-0833">Ubl conjugation pathway</keyword>
<sequence>MILTIIYLYLLNGIFAENIYDTDIKFLESFIKNKNLITLPIIAKENEKLTNICKNIKKKNLDKSISNIVYGKLTDIEKHWIIIFFDMVLNLEIKSRQIAYKLVTIFSNNILLLFLIDNNDLNFRNTLTYKLTSLFNIFDEFYVYNDSSWYSVMHTNFSRSNMLLFIKKLNETLNNFSLRSDFLNKHIICNNKENIDKLTILISSFVFSFFHKKNIKFLKQDVVFLKKYLFTLTLINVRQTIIINIVYKIINYNKNIYCAKEFNGLYIECRNTLSNKIIEKILKGQNFISSLCLKPIISYKIHRKITYNNIANVFILYIVLKDLRSELIDFLEIDSEELFIKNYINYLLSYENLLNTKLLIEAFNNILKNIFICDPSIFNILNYLVKYTVEQFYRLIQNFKYYRKRLKKVDGVMTSLINVLYIIITKLEDCETSAAPIDQIIRTYLFTSHGLFFLTPSGGYQYFFGNPIPLKIKKITAYNGLCSIDIKKTYLFLMAIKFIENDNIANINEKCKSYYLCIKLILRNELKINELFIPKEFDDINVLSTIYIENYDFIFSQNFVLECINNYLIDLFNNTRHKVSLWEYYNRFTTYKAYYLYNLRFASSISLYIDNRYDLINKGIRTLDEMIKKHKLMCFIPYNIYFSIEDASGAVGIGVMRNWIDNIASSILKDKKYLLMKSNIDNSKYITYSYTKNAFKTKEKEFEFIGRMLGLAYRLGILFPIEFADYIYEILLNGKSKNIKKHIESEFSYYFNIQNLKDFNRENFAFCAVDMSENDDELIFNDTIDLIEGYSRENIKSIEVLKNIILFRIGCYIMEPVVKMRNGMNTFIVPMETTDGSIDEFKKRIFGNSNVDVRAWKELTVIKDCKNNTDNAIKTVNIFWKFVESLSVDDRKKLLKFWTGSSNLPIIDVQANNNKLFTLVIGDGDNNSYPKAHTCINELYNIPYVDNEEYFKTKFDMIKSAADSEFTMI</sequence>